<gene>
    <name evidence="1" type="ORF">O6B32_08590</name>
</gene>
<dbReference type="EMBL" id="JAPXGO010000009">
    <property type="protein sequence ID" value="MCZ6160535.1"/>
    <property type="molecule type" value="Genomic_DNA"/>
</dbReference>
<comment type="caution">
    <text evidence="1">The sequence shown here is derived from an EMBL/GenBank/DDBJ whole genome shotgun (WGS) entry which is preliminary data.</text>
</comment>
<organism evidence="1 2">
    <name type="scientific">Campylobacter ureolyticus</name>
    <dbReference type="NCBI Taxonomy" id="827"/>
    <lineage>
        <taxon>Bacteria</taxon>
        <taxon>Pseudomonadati</taxon>
        <taxon>Campylobacterota</taxon>
        <taxon>Epsilonproteobacteria</taxon>
        <taxon>Campylobacterales</taxon>
        <taxon>Campylobacteraceae</taxon>
        <taxon>Campylobacter</taxon>
    </lineage>
</organism>
<reference evidence="1" key="1">
    <citation type="submission" date="2022-12" db="EMBL/GenBank/DDBJ databases">
        <title>Species Delineation and Comparative Genomics within the Campylobacter ureolyticus Complex.</title>
        <authorList>
            <person name="Maki J."/>
            <person name="Howard M."/>
            <person name="Connelly S."/>
            <person name="Hardy D.J."/>
            <person name="Cameron A."/>
        </authorList>
    </citation>
    <scope>NUCLEOTIDE SEQUENCE</scope>
    <source>
        <strain evidence="1">URMC_787</strain>
    </source>
</reference>
<protein>
    <submittedName>
        <fullName evidence="1">Uncharacterized protein</fullName>
    </submittedName>
</protein>
<accession>A0A9Q4KN83</accession>
<proteinExistence type="predicted"/>
<sequence length="40" mass="4647">MNECEKNQILFFNKNTIKSNFKVDIHISCNPTTAATKFKK</sequence>
<dbReference type="Proteomes" id="UP001075225">
    <property type="component" value="Unassembled WGS sequence"/>
</dbReference>
<dbReference type="AlphaFoldDB" id="A0A9Q4KN83"/>
<name>A0A9Q4KN83_9BACT</name>
<dbReference type="RefSeq" id="WP_269483858.1">
    <property type="nucleotide sequence ID" value="NZ_JAPXGO010000009.1"/>
</dbReference>
<evidence type="ECO:0000313" key="2">
    <source>
        <dbReference type="Proteomes" id="UP001075225"/>
    </source>
</evidence>
<evidence type="ECO:0000313" key="1">
    <source>
        <dbReference type="EMBL" id="MCZ6160535.1"/>
    </source>
</evidence>